<feature type="transmembrane region" description="Helical" evidence="6">
    <location>
        <begin position="44"/>
        <end position="65"/>
    </location>
</feature>
<dbReference type="RefSeq" id="WP_253669727.1">
    <property type="nucleotide sequence ID" value="NZ_JAMTCP010000011.1"/>
</dbReference>
<evidence type="ECO:0000256" key="6">
    <source>
        <dbReference type="SAM" id="Phobius"/>
    </source>
</evidence>
<comment type="caution">
    <text evidence="8">The sequence shown here is derived from an EMBL/GenBank/DDBJ whole genome shotgun (WGS) entry which is preliminary data.</text>
</comment>
<organism evidence="8 9">
    <name type="scientific">Streptoalloteichus tenebrarius (strain ATCC 17920 / DSM 40477 / JCM 4838 / CBS 697.72 / NBRC 16177 / NCIMB 11028 / NRRL B-12390 / A12253. 1 / ISP 5477)</name>
    <name type="common">Streptomyces tenebrarius</name>
    <dbReference type="NCBI Taxonomy" id="1933"/>
    <lineage>
        <taxon>Bacteria</taxon>
        <taxon>Bacillati</taxon>
        <taxon>Actinomycetota</taxon>
        <taxon>Actinomycetes</taxon>
        <taxon>Pseudonocardiales</taxon>
        <taxon>Pseudonocardiaceae</taxon>
        <taxon>Streptoalloteichus</taxon>
    </lineage>
</organism>
<dbReference type="InterPro" id="IPR013525">
    <property type="entry name" value="ABC2_TM"/>
</dbReference>
<dbReference type="Proteomes" id="UP001205311">
    <property type="component" value="Unassembled WGS sequence"/>
</dbReference>
<dbReference type="Pfam" id="PF01061">
    <property type="entry name" value="ABC2_membrane"/>
    <property type="match status" value="1"/>
</dbReference>
<evidence type="ECO:0000256" key="5">
    <source>
        <dbReference type="ARBA" id="ARBA00023251"/>
    </source>
</evidence>
<accession>A0ABT1HTF4</accession>
<keyword evidence="3 6" id="KW-1133">Transmembrane helix</keyword>
<feature type="transmembrane region" description="Helical" evidence="6">
    <location>
        <begin position="242"/>
        <end position="264"/>
    </location>
</feature>
<keyword evidence="4 6" id="KW-0472">Membrane</keyword>
<feature type="transmembrane region" description="Helical" evidence="6">
    <location>
        <begin position="77"/>
        <end position="98"/>
    </location>
</feature>
<evidence type="ECO:0000313" key="8">
    <source>
        <dbReference type="EMBL" id="MCP2258809.1"/>
    </source>
</evidence>
<dbReference type="PIRSF" id="PIRSF006648">
    <property type="entry name" value="DrrB"/>
    <property type="match status" value="1"/>
</dbReference>
<keyword evidence="9" id="KW-1185">Reference proteome</keyword>
<reference evidence="8 9" key="1">
    <citation type="submission" date="2022-06" db="EMBL/GenBank/DDBJ databases">
        <title>Genomic Encyclopedia of Archaeal and Bacterial Type Strains, Phase II (KMG-II): from individual species to whole genera.</title>
        <authorList>
            <person name="Goeker M."/>
        </authorList>
    </citation>
    <scope>NUCLEOTIDE SEQUENCE [LARGE SCALE GENOMIC DNA]</scope>
    <source>
        <strain evidence="8 9">DSM 40477</strain>
    </source>
</reference>
<evidence type="ECO:0000256" key="2">
    <source>
        <dbReference type="ARBA" id="ARBA00022692"/>
    </source>
</evidence>
<dbReference type="PRINTS" id="PR00164">
    <property type="entry name" value="ABC2TRNSPORT"/>
</dbReference>
<evidence type="ECO:0000256" key="1">
    <source>
        <dbReference type="ARBA" id="ARBA00004141"/>
    </source>
</evidence>
<evidence type="ECO:0000256" key="4">
    <source>
        <dbReference type="ARBA" id="ARBA00023136"/>
    </source>
</evidence>
<keyword evidence="5" id="KW-0046">Antibiotic resistance</keyword>
<dbReference type="PANTHER" id="PTHR43229:SF6">
    <property type="entry name" value="ABC-TYPE MULTIDRUG TRANSPORT SYSTEM, PERMEASE COMPONENT"/>
    <property type="match status" value="1"/>
</dbReference>
<feature type="transmembrane region" description="Helical" evidence="6">
    <location>
        <begin position="154"/>
        <end position="176"/>
    </location>
</feature>
<comment type="subcellular location">
    <subcellularLocation>
        <location evidence="1">Membrane</location>
        <topology evidence="1">Multi-pass membrane protein</topology>
    </subcellularLocation>
</comment>
<dbReference type="EMBL" id="JAMTCP010000011">
    <property type="protein sequence ID" value="MCP2258809.1"/>
    <property type="molecule type" value="Genomic_DNA"/>
</dbReference>
<proteinExistence type="predicted"/>
<protein>
    <submittedName>
        <fullName evidence="8">ABC-2 type transport system permease protein</fullName>
    </submittedName>
</protein>
<feature type="domain" description="ABC-2 type transporter transmembrane" evidence="7">
    <location>
        <begin position="35"/>
        <end position="222"/>
    </location>
</feature>
<dbReference type="InterPro" id="IPR051784">
    <property type="entry name" value="Nod_factor_ABC_transporter"/>
</dbReference>
<name>A0ABT1HTF4_STRSD</name>
<evidence type="ECO:0000313" key="9">
    <source>
        <dbReference type="Proteomes" id="UP001205311"/>
    </source>
</evidence>
<keyword evidence="2 6" id="KW-0812">Transmembrane</keyword>
<feature type="transmembrane region" description="Helical" evidence="6">
    <location>
        <begin position="118"/>
        <end position="142"/>
    </location>
</feature>
<sequence length="269" mass="28419">MLEHDTSSPPLETRKVPLAPVPGPLATLARQLRFDLLAQVRNPASALFTLGLPLLFLVTFTTIGGGRDATARYYAPATMAISAMSATFTSLVITLTYLREYGMLKHAQLLPVRAGVLLASRVLAASCVAAISIVLLGVVAVLAYDVRPEQPVHVVAAMLGLLIVGNALGIAITPLMPNETAASPISNAVSLPMLLLSGAFFSLDAAPEWIRTAASALPVRPLLMVAIDAYAGRAAWSELAVAAGITAGWVLAAVFTAAWLFTWIPRRRR</sequence>
<evidence type="ECO:0000259" key="7">
    <source>
        <dbReference type="Pfam" id="PF01061"/>
    </source>
</evidence>
<evidence type="ECO:0000256" key="3">
    <source>
        <dbReference type="ARBA" id="ARBA00022989"/>
    </source>
</evidence>
<dbReference type="InterPro" id="IPR000412">
    <property type="entry name" value="ABC_2_transport"/>
</dbReference>
<gene>
    <name evidence="8" type="ORF">LX15_002507</name>
</gene>
<dbReference type="PANTHER" id="PTHR43229">
    <property type="entry name" value="NODULATION PROTEIN J"/>
    <property type="match status" value="1"/>
</dbReference>